<protein>
    <submittedName>
        <fullName evidence="2">Uncharacterized protein</fullName>
    </submittedName>
</protein>
<keyword evidence="3" id="KW-1185">Reference proteome</keyword>
<reference evidence="2 3" key="1">
    <citation type="submission" date="2021-03" db="EMBL/GenBank/DDBJ databases">
        <title>Sequencing the genomes of 1000 actinobacteria strains.</title>
        <authorList>
            <person name="Klenk H.-P."/>
        </authorList>
    </citation>
    <scope>NUCLEOTIDE SEQUENCE [LARGE SCALE GENOMIC DNA]</scope>
    <source>
        <strain evidence="2 3">DSM 13468</strain>
    </source>
</reference>
<proteinExistence type="predicted"/>
<organism evidence="2 3">
    <name type="scientific">Microbacterium phyllosphaerae</name>
    <dbReference type="NCBI Taxonomy" id="124798"/>
    <lineage>
        <taxon>Bacteria</taxon>
        <taxon>Bacillati</taxon>
        <taxon>Actinomycetota</taxon>
        <taxon>Actinomycetes</taxon>
        <taxon>Micrococcales</taxon>
        <taxon>Microbacteriaceae</taxon>
        <taxon>Microbacterium</taxon>
    </lineage>
</organism>
<evidence type="ECO:0000313" key="3">
    <source>
        <dbReference type="Proteomes" id="UP000703720"/>
    </source>
</evidence>
<gene>
    <name evidence="2" type="ORF">JOF42_002433</name>
</gene>
<evidence type="ECO:0000313" key="2">
    <source>
        <dbReference type="EMBL" id="MBP2378938.1"/>
    </source>
</evidence>
<dbReference type="EMBL" id="JAGIOA010000001">
    <property type="protein sequence ID" value="MBP2378938.1"/>
    <property type="molecule type" value="Genomic_DNA"/>
</dbReference>
<dbReference type="Proteomes" id="UP000703720">
    <property type="component" value="Unassembled WGS sequence"/>
</dbReference>
<name>A0ABS4WSK8_9MICO</name>
<comment type="caution">
    <text evidence="2">The sequence shown here is derived from an EMBL/GenBank/DDBJ whole genome shotgun (WGS) entry which is preliminary data.</text>
</comment>
<sequence length="54" mass="6418">MEPDSHDVPEDQATPDDHKRQAKLRESLEERESLLREKSVNADVREAQRIMRFK</sequence>
<feature type="region of interest" description="Disordered" evidence="1">
    <location>
        <begin position="1"/>
        <end position="34"/>
    </location>
</feature>
<evidence type="ECO:0000256" key="1">
    <source>
        <dbReference type="SAM" id="MobiDB-lite"/>
    </source>
</evidence>
<accession>A0ABS4WSK8</accession>